<comment type="caution">
    <text evidence="2">The sequence shown here is derived from an EMBL/GenBank/DDBJ whole genome shotgun (WGS) entry which is preliminary data.</text>
</comment>
<sequence length="270" mass="29637">MLRAAPMSSSHSRRAVLRRCSCASLMHLVLLLVCCVLLLQLHTTVVATPVCTKWCLDCREYKKSSYCIQCINRSYVTDYKTHQCNVRPAVVPCKVPHCEVCVLNEPKYCYMCENGYQQKDKDLQCRPFATTAPEPTPNPNPAPAPIPSPDTMPDPQPNPPTTTATTTALCKVLWCSRCDPNDGTVCAQCYDGFTWKTSHKCEPTASCYVEGCLECDPMDSSVCLSCRVGYTESSSFCRNNALTNAVSAPRRSCASAAALLSALSLLILLL</sequence>
<feature type="region of interest" description="Disordered" evidence="1">
    <location>
        <begin position="130"/>
        <end position="161"/>
    </location>
</feature>
<dbReference type="VEuPathDB" id="TriTrypDB:LpyrH10_24_0150"/>
<evidence type="ECO:0000313" key="2">
    <source>
        <dbReference type="EMBL" id="KPA75460.1"/>
    </source>
</evidence>
<proteinExistence type="predicted"/>
<dbReference type="EMBL" id="LGTL01000024">
    <property type="protein sequence ID" value="KPA75459.1"/>
    <property type="molecule type" value="Genomic_DNA"/>
</dbReference>
<dbReference type="InterPro" id="IPR009030">
    <property type="entry name" value="Growth_fac_rcpt_cys_sf"/>
</dbReference>
<accession>A0A0M9FSZ1</accession>
<dbReference type="GeneID" id="26908659"/>
<dbReference type="RefSeq" id="XP_015653898.1">
    <property type="nucleotide sequence ID" value="XM_015807359.1"/>
</dbReference>
<dbReference type="Proteomes" id="UP000037923">
    <property type="component" value="Unassembled WGS sequence"/>
</dbReference>
<dbReference type="AlphaFoldDB" id="A0A0M9FSZ1"/>
<organism evidence="2 3">
    <name type="scientific">Leptomonas pyrrhocoris</name>
    <name type="common">Firebug parasite</name>
    <dbReference type="NCBI Taxonomy" id="157538"/>
    <lineage>
        <taxon>Eukaryota</taxon>
        <taxon>Discoba</taxon>
        <taxon>Euglenozoa</taxon>
        <taxon>Kinetoplastea</taxon>
        <taxon>Metakinetoplastina</taxon>
        <taxon>Trypanosomatida</taxon>
        <taxon>Trypanosomatidae</taxon>
        <taxon>Leishmaniinae</taxon>
        <taxon>Leptomonas</taxon>
    </lineage>
</organism>
<evidence type="ECO:0008006" key="4">
    <source>
        <dbReference type="Google" id="ProtNLM"/>
    </source>
</evidence>
<dbReference type="SUPFAM" id="SSF57184">
    <property type="entry name" value="Growth factor receptor domain"/>
    <property type="match status" value="1"/>
</dbReference>
<reference evidence="2 3" key="1">
    <citation type="submission" date="2015-07" db="EMBL/GenBank/DDBJ databases">
        <title>High-quality genome of monoxenous trypanosomatid Leptomonas pyrrhocoris.</title>
        <authorList>
            <person name="Flegontov P."/>
            <person name="Butenko A."/>
            <person name="Firsov S."/>
            <person name="Vlcek C."/>
            <person name="Logacheva M.D."/>
            <person name="Field M."/>
            <person name="Filatov D."/>
            <person name="Flegontova O."/>
            <person name="Gerasimov E."/>
            <person name="Jackson A.P."/>
            <person name="Kelly S."/>
            <person name="Opperdoes F."/>
            <person name="O'Reilly A."/>
            <person name="Votypka J."/>
            <person name="Yurchenko V."/>
            <person name="Lukes J."/>
        </authorList>
    </citation>
    <scope>NUCLEOTIDE SEQUENCE [LARGE SCALE GENOMIC DNA]</scope>
    <source>
        <strain evidence="2">H10</strain>
    </source>
</reference>
<name>A0A0M9FSZ1_LEPPY</name>
<protein>
    <recommendedName>
        <fullName evidence="4">Surface antigen-like protein</fullName>
    </recommendedName>
</protein>
<gene>
    <name evidence="2" type="ORF">ABB37_08375</name>
</gene>
<feature type="compositionally biased region" description="Pro residues" evidence="1">
    <location>
        <begin position="134"/>
        <end position="160"/>
    </location>
</feature>
<evidence type="ECO:0000313" key="3">
    <source>
        <dbReference type="Proteomes" id="UP000037923"/>
    </source>
</evidence>
<dbReference type="RefSeq" id="XP_015653899.1">
    <property type="nucleotide sequence ID" value="XM_015807360.1"/>
</dbReference>
<dbReference type="EMBL" id="LGTL01000024">
    <property type="protein sequence ID" value="KPA75460.1"/>
    <property type="molecule type" value="Genomic_DNA"/>
</dbReference>
<evidence type="ECO:0000256" key="1">
    <source>
        <dbReference type="SAM" id="MobiDB-lite"/>
    </source>
</evidence>
<keyword evidence="3" id="KW-1185">Reference proteome</keyword>
<dbReference type="OrthoDB" id="5984158at2759"/>